<dbReference type="EMBL" id="BMCW01000003">
    <property type="protein sequence ID" value="GGG57269.1"/>
    <property type="molecule type" value="Genomic_DNA"/>
</dbReference>
<keyword evidence="2" id="KW-1185">Reference proteome</keyword>
<reference evidence="2" key="1">
    <citation type="journal article" date="2019" name="Int. J. Syst. Evol. Microbiol.">
        <title>The Global Catalogue of Microorganisms (GCM) 10K type strain sequencing project: providing services to taxonomists for standard genome sequencing and annotation.</title>
        <authorList>
            <consortium name="The Broad Institute Genomics Platform"/>
            <consortium name="The Broad Institute Genome Sequencing Center for Infectious Disease"/>
            <person name="Wu L."/>
            <person name="Ma J."/>
        </authorList>
    </citation>
    <scope>NUCLEOTIDE SEQUENCE [LARGE SCALE GENOMIC DNA]</scope>
    <source>
        <strain evidence="2">CCM 8490</strain>
    </source>
</reference>
<comment type="caution">
    <text evidence="1">The sequence shown here is derived from an EMBL/GenBank/DDBJ whole genome shotgun (WGS) entry which is preliminary data.</text>
</comment>
<evidence type="ECO:0008006" key="3">
    <source>
        <dbReference type="Google" id="ProtNLM"/>
    </source>
</evidence>
<evidence type="ECO:0000313" key="1">
    <source>
        <dbReference type="EMBL" id="GGG57269.1"/>
    </source>
</evidence>
<gene>
    <name evidence="1" type="ORF">GCM10007332_18730</name>
</gene>
<proteinExistence type="predicted"/>
<dbReference type="Proteomes" id="UP000658202">
    <property type="component" value="Unassembled WGS sequence"/>
</dbReference>
<protein>
    <recommendedName>
        <fullName evidence="3">Lipoprotein</fullName>
    </recommendedName>
</protein>
<organism evidence="1 2">
    <name type="scientific">Epilithonimonas arachidiradicis</name>
    <dbReference type="NCBI Taxonomy" id="1617282"/>
    <lineage>
        <taxon>Bacteria</taxon>
        <taxon>Pseudomonadati</taxon>
        <taxon>Bacteroidota</taxon>
        <taxon>Flavobacteriia</taxon>
        <taxon>Flavobacteriales</taxon>
        <taxon>Weeksellaceae</taxon>
        <taxon>Chryseobacterium group</taxon>
        <taxon>Epilithonimonas</taxon>
    </lineage>
</organism>
<evidence type="ECO:0000313" key="2">
    <source>
        <dbReference type="Proteomes" id="UP000658202"/>
    </source>
</evidence>
<name>A0ABQ1X2X2_9FLAO</name>
<accession>A0ABQ1X2X2</accession>
<sequence length="162" mass="19222">MILSCNEKKYDEFEFSYGNTFETDFSIKFTQNDSVYLRENWSPNDSNDDIPYPKSNTNYTAILTKKEKEKLNTFLNKIDFKKFDTAYIENYQDGEQFNLYFKKNYFEKTIFVRSHHSPQELDSLKNWIVGVKRNLKLTKTKKVLAFKSKFNPIPPPPPPLSN</sequence>